<dbReference type="CDD" id="cd00038">
    <property type="entry name" value="CAP_ED"/>
    <property type="match status" value="1"/>
</dbReference>
<keyword evidence="9 17" id="KW-0067">ATP-binding</keyword>
<dbReference type="InterPro" id="IPR011009">
    <property type="entry name" value="Kinase-like_dom_sf"/>
</dbReference>
<keyword evidence="3" id="KW-0723">Serine/threonine-protein kinase</keyword>
<dbReference type="SUPFAM" id="SSF56112">
    <property type="entry name" value="Protein kinase-like (PK-like)"/>
    <property type="match status" value="1"/>
</dbReference>
<dbReference type="Gene3D" id="3.30.200.20">
    <property type="entry name" value="Phosphorylase Kinase, domain 1"/>
    <property type="match status" value="1"/>
</dbReference>
<evidence type="ECO:0000256" key="19">
    <source>
        <dbReference type="SAM" id="Phobius"/>
    </source>
</evidence>
<evidence type="ECO:0000259" key="20">
    <source>
        <dbReference type="PROSITE" id="PS50011"/>
    </source>
</evidence>
<dbReference type="PROSITE" id="PS00107">
    <property type="entry name" value="PROTEIN_KINASE_ATP"/>
    <property type="match status" value="1"/>
</dbReference>
<feature type="domain" description="Cyclic nucleotide-binding" evidence="21">
    <location>
        <begin position="770"/>
        <end position="891"/>
    </location>
</feature>
<dbReference type="InterPro" id="IPR014710">
    <property type="entry name" value="RmlC-like_jellyroll"/>
</dbReference>
<dbReference type="GO" id="GO:0030553">
    <property type="term" value="F:cGMP binding"/>
    <property type="evidence" value="ECO:0007669"/>
    <property type="project" value="UniProtKB-KW"/>
</dbReference>
<dbReference type="EMBL" id="JABANP010000245">
    <property type="protein sequence ID" value="KAF4685856.1"/>
    <property type="molecule type" value="Genomic_DNA"/>
</dbReference>
<feature type="transmembrane region" description="Helical" evidence="19">
    <location>
        <begin position="437"/>
        <end position="455"/>
    </location>
</feature>
<keyword evidence="12 19" id="KW-0472">Membrane</keyword>
<comment type="similarity">
    <text evidence="2">Belongs to the protein kinase superfamily. CMGC Ser/Thr protein kinase family. CDC2/CDKX subfamily.</text>
</comment>
<dbReference type="SUPFAM" id="SSF52091">
    <property type="entry name" value="SpoIIaa-like"/>
    <property type="match status" value="1"/>
</dbReference>
<dbReference type="PROSITE" id="PS50042">
    <property type="entry name" value="CNMP_BINDING_3"/>
    <property type="match status" value="1"/>
</dbReference>
<evidence type="ECO:0000256" key="4">
    <source>
        <dbReference type="ARBA" id="ARBA00022535"/>
    </source>
</evidence>
<feature type="transmembrane region" description="Helical" evidence="19">
    <location>
        <begin position="134"/>
        <end position="156"/>
    </location>
</feature>
<dbReference type="InterPro" id="IPR017441">
    <property type="entry name" value="Protein_kinase_ATP_BS"/>
</dbReference>
<dbReference type="InterPro" id="IPR036513">
    <property type="entry name" value="STAS_dom_sf"/>
</dbReference>
<keyword evidence="6 19" id="KW-0812">Transmembrane</keyword>
<feature type="region of interest" description="Disordered" evidence="18">
    <location>
        <begin position="31"/>
        <end position="60"/>
    </location>
</feature>
<evidence type="ECO:0000259" key="21">
    <source>
        <dbReference type="PROSITE" id="PS50042"/>
    </source>
</evidence>
<dbReference type="PROSITE" id="PS00108">
    <property type="entry name" value="PROTEIN_KINASE_ST"/>
    <property type="match status" value="1"/>
</dbReference>
<feature type="transmembrane region" description="Helical" evidence="19">
    <location>
        <begin position="269"/>
        <end position="293"/>
    </location>
</feature>
<comment type="subunit">
    <text evidence="13">May form a complex composed of at least the catalytic subunit CRK2 and a cyclin.</text>
</comment>
<evidence type="ECO:0000256" key="16">
    <source>
        <dbReference type="ARBA" id="ARBA00042858"/>
    </source>
</evidence>
<dbReference type="PROSITE" id="PS50801">
    <property type="entry name" value="STAS"/>
    <property type="match status" value="1"/>
</dbReference>
<keyword evidence="11" id="KW-0142">cGMP-binding</keyword>
<feature type="domain" description="STAS" evidence="22">
    <location>
        <begin position="544"/>
        <end position="667"/>
    </location>
</feature>
<feature type="region of interest" description="Disordered" evidence="18">
    <location>
        <begin position="970"/>
        <end position="1028"/>
    </location>
</feature>
<feature type="region of interest" description="Disordered" evidence="18">
    <location>
        <begin position="1316"/>
        <end position="1370"/>
    </location>
</feature>
<proteinExistence type="inferred from homology"/>
<keyword evidence="7 17" id="KW-0547">Nucleotide-binding</keyword>
<evidence type="ECO:0000256" key="11">
    <source>
        <dbReference type="ARBA" id="ARBA00022992"/>
    </source>
</evidence>
<evidence type="ECO:0000256" key="2">
    <source>
        <dbReference type="ARBA" id="ARBA00006485"/>
    </source>
</evidence>
<dbReference type="Proteomes" id="UP000541610">
    <property type="component" value="Unassembled WGS sequence"/>
</dbReference>
<feature type="domain" description="Protein kinase" evidence="20">
    <location>
        <begin position="1040"/>
        <end position="1422"/>
    </location>
</feature>
<evidence type="ECO:0000256" key="1">
    <source>
        <dbReference type="ARBA" id="ARBA00004141"/>
    </source>
</evidence>
<dbReference type="GO" id="GO:0016020">
    <property type="term" value="C:membrane"/>
    <property type="evidence" value="ECO:0007669"/>
    <property type="project" value="UniProtKB-SubCell"/>
</dbReference>
<feature type="transmembrane region" description="Helical" evidence="19">
    <location>
        <begin position="168"/>
        <end position="189"/>
    </location>
</feature>
<evidence type="ECO:0000256" key="15">
    <source>
        <dbReference type="ARBA" id="ARBA00041902"/>
    </source>
</evidence>
<dbReference type="PROSITE" id="PS50011">
    <property type="entry name" value="PROTEIN_KINASE_DOM"/>
    <property type="match status" value="1"/>
</dbReference>
<evidence type="ECO:0000256" key="12">
    <source>
        <dbReference type="ARBA" id="ARBA00023136"/>
    </source>
</evidence>
<dbReference type="Gene3D" id="2.60.120.10">
    <property type="entry name" value="Jelly Rolls"/>
    <property type="match status" value="1"/>
</dbReference>
<dbReference type="CDD" id="cd07042">
    <property type="entry name" value="STAS_SulP_like_sulfate_transporter"/>
    <property type="match status" value="1"/>
</dbReference>
<evidence type="ECO:0000256" key="17">
    <source>
        <dbReference type="PROSITE-ProRule" id="PRU10141"/>
    </source>
</evidence>
<feature type="transmembrane region" description="Helical" evidence="19">
    <location>
        <begin position="467"/>
        <end position="491"/>
    </location>
</feature>
<feature type="transmembrane region" description="Helical" evidence="19">
    <location>
        <begin position="245"/>
        <end position="263"/>
    </location>
</feature>
<keyword evidence="10 19" id="KW-1133">Transmembrane helix</keyword>
<dbReference type="PANTHER" id="PTHR24056:SF546">
    <property type="entry name" value="CYCLIN-DEPENDENT KINASE 12"/>
    <property type="match status" value="1"/>
</dbReference>
<feature type="transmembrane region" description="Helical" evidence="19">
    <location>
        <begin position="376"/>
        <end position="394"/>
    </location>
</feature>
<feature type="transmembrane region" description="Helical" evidence="19">
    <location>
        <begin position="406"/>
        <end position="425"/>
    </location>
</feature>
<keyword evidence="4" id="KW-0140">cGMP</keyword>
<dbReference type="GO" id="GO:0000307">
    <property type="term" value="C:cyclin-dependent protein kinase holoenzyme complex"/>
    <property type="evidence" value="ECO:0007669"/>
    <property type="project" value="TreeGrafter"/>
</dbReference>
<organism evidence="23 24">
    <name type="scientific">Perkinsus olseni</name>
    <name type="common">Perkinsus atlanticus</name>
    <dbReference type="NCBI Taxonomy" id="32597"/>
    <lineage>
        <taxon>Eukaryota</taxon>
        <taxon>Sar</taxon>
        <taxon>Alveolata</taxon>
        <taxon>Perkinsozoa</taxon>
        <taxon>Perkinsea</taxon>
        <taxon>Perkinsida</taxon>
        <taxon>Perkinsidae</taxon>
        <taxon>Perkinsus</taxon>
    </lineage>
</organism>
<keyword evidence="5" id="KW-0808">Transferase</keyword>
<evidence type="ECO:0000256" key="7">
    <source>
        <dbReference type="ARBA" id="ARBA00022741"/>
    </source>
</evidence>
<feature type="transmembrane region" description="Helical" evidence="19">
    <location>
        <begin position="77"/>
        <end position="98"/>
    </location>
</feature>
<dbReference type="OrthoDB" id="409725at2759"/>
<evidence type="ECO:0000256" key="6">
    <source>
        <dbReference type="ARBA" id="ARBA00022692"/>
    </source>
</evidence>
<reference evidence="23 24" key="1">
    <citation type="submission" date="2020-04" db="EMBL/GenBank/DDBJ databases">
        <title>Perkinsus olseni comparative genomics.</title>
        <authorList>
            <person name="Bogema D.R."/>
        </authorList>
    </citation>
    <scope>NUCLEOTIDE SEQUENCE [LARGE SCALE GENOMIC DNA]</scope>
    <source>
        <strain evidence="23">00978-12</strain>
    </source>
</reference>
<feature type="binding site" evidence="17">
    <location>
        <position position="1069"/>
    </location>
    <ligand>
        <name>ATP</name>
        <dbReference type="ChEBI" id="CHEBI:30616"/>
    </ligand>
</feature>
<evidence type="ECO:0000256" key="13">
    <source>
        <dbReference type="ARBA" id="ARBA00038543"/>
    </source>
</evidence>
<dbReference type="Gene3D" id="3.30.750.24">
    <property type="entry name" value="STAS domain"/>
    <property type="match status" value="1"/>
</dbReference>
<evidence type="ECO:0000256" key="3">
    <source>
        <dbReference type="ARBA" id="ARBA00022527"/>
    </source>
</evidence>
<evidence type="ECO:0000256" key="10">
    <source>
        <dbReference type="ARBA" id="ARBA00022989"/>
    </source>
</evidence>
<gene>
    <name evidence="23" type="ORF">FOZ60_005964</name>
</gene>
<dbReference type="PANTHER" id="PTHR24056">
    <property type="entry name" value="CELL DIVISION PROTEIN KINASE"/>
    <property type="match status" value="1"/>
</dbReference>
<comment type="subcellular location">
    <subcellularLocation>
        <location evidence="1">Membrane</location>
        <topology evidence="1">Multi-pass membrane protein</topology>
    </subcellularLocation>
</comment>
<dbReference type="InterPro" id="IPR000595">
    <property type="entry name" value="cNMP-bd_dom"/>
</dbReference>
<dbReference type="InterPro" id="IPR050108">
    <property type="entry name" value="CDK"/>
</dbReference>
<dbReference type="SUPFAM" id="SSF51206">
    <property type="entry name" value="cAMP-binding domain-like"/>
    <property type="match status" value="1"/>
</dbReference>
<feature type="transmembrane region" description="Helical" evidence="19">
    <location>
        <begin position="335"/>
        <end position="356"/>
    </location>
</feature>
<evidence type="ECO:0000259" key="22">
    <source>
        <dbReference type="PROSITE" id="PS50801"/>
    </source>
</evidence>
<protein>
    <recommendedName>
        <fullName evidence="14">Cyclin-dependent kinase 2 homolog</fullName>
    </recommendedName>
    <alternativeName>
        <fullName evidence="15">Cell division control protein 2 homolog</fullName>
    </alternativeName>
    <alternativeName>
        <fullName evidence="16">cdc2-related kinase 2</fullName>
    </alternativeName>
</protein>
<comment type="caution">
    <text evidence="23">The sequence shown here is derived from an EMBL/GenBank/DDBJ whole genome shotgun (WGS) entry which is preliminary data.</text>
</comment>
<dbReference type="InterPro" id="IPR008271">
    <property type="entry name" value="Ser/Thr_kinase_AS"/>
</dbReference>
<dbReference type="GO" id="GO:0005634">
    <property type="term" value="C:nucleus"/>
    <property type="evidence" value="ECO:0007669"/>
    <property type="project" value="TreeGrafter"/>
</dbReference>
<dbReference type="InterPro" id="IPR018490">
    <property type="entry name" value="cNMP-bd_dom_sf"/>
</dbReference>
<evidence type="ECO:0000256" key="5">
    <source>
        <dbReference type="ARBA" id="ARBA00022679"/>
    </source>
</evidence>
<dbReference type="Gene3D" id="1.10.510.10">
    <property type="entry name" value="Transferase(Phosphotransferase) domain 1"/>
    <property type="match status" value="1"/>
</dbReference>
<evidence type="ECO:0000256" key="18">
    <source>
        <dbReference type="SAM" id="MobiDB-lite"/>
    </source>
</evidence>
<dbReference type="InterPro" id="IPR011547">
    <property type="entry name" value="SLC26A/SulP_dom"/>
</dbReference>
<feature type="transmembrane region" description="Helical" evidence="19">
    <location>
        <begin position="104"/>
        <end position="122"/>
    </location>
</feature>
<keyword evidence="8" id="KW-0418">Kinase</keyword>
<dbReference type="GO" id="GO:0005524">
    <property type="term" value="F:ATP binding"/>
    <property type="evidence" value="ECO:0007669"/>
    <property type="project" value="UniProtKB-UniRule"/>
</dbReference>
<dbReference type="GO" id="GO:0008353">
    <property type="term" value="F:RNA polymerase II CTD heptapeptide repeat kinase activity"/>
    <property type="evidence" value="ECO:0007669"/>
    <property type="project" value="TreeGrafter"/>
</dbReference>
<evidence type="ECO:0000313" key="24">
    <source>
        <dbReference type="Proteomes" id="UP000541610"/>
    </source>
</evidence>
<sequence length="1474" mass="161226">MEVSSYRQTLCRPVSNSGLTRTASAPNLLVPQRNLPNQLPTTTAPAADGGTVEHHHHHDGLGSKKWKTILSAMARPIAGGVISGLVIVFRIVSLASVYFSDPLIAPWIGVCQNSILISAMISQLFHCNHKIKGLIAAPSSVGLPFLSAITAAYVDAAGGNAKLAVSEVLTIFGATTLAFGLFLFVIVLIGRDYLNAMKSGFPQPVIYGFFTAVGLAMCKSSNDTAVGFTVKTFHDFIRTMKDKTLLLQSIAGCVCGLMNRFGSRWFPNPLVLPCIFIIELFLLYGLVCGILGLSLTEARADRWLFDSLPYQPLSALVEDYGNPLKFDYGYLFSEYSVAIFSMFVVYFVDMSAGAVVPLEATSHVELNMKSEIERAAISNTVCGLIGGSASYVSYSNTRINQDAGGGTTRWSGFCYALTCFVWLLLGQSLLQFVPKPWVAGMLYHIAFGYLLDGVWDPRHLVNGSEKFVVALIAVAYLFKGVVWAICAGLALCCIQGLAFTLSYFTLRVSSSPVVAFDTDARSTKARTIEEMNILDNSFQDKTIVVARTITNSLFFGSGARFSQALTSYTNDFKNTRYLVLDFESLTSIDSSALVSLNKIPSLLPMSEGARFVIANLTRESLVNQVKKFVKKAKVFDDLDTALEYVEDKCIVTQLSQFEMLESGMGPAGLGGSSRVSSSAGALAAGCGGSGGAGGGEEGQALLMSGTVGSSSAAGLSNYAGLPTLESYEDLANLSYDMYDQRVVYETEEDRATMINNLCRTLVGKIFGDGLVDPLLTKMQHMEVSRGDVVYEEGQIARGAYLVVSGELSLYTGPVRVHTHMGGDFSPLTQARIGPAMDIPRTRRQNHRIRVVGSGDFLCDSAIYGVFPHSNTMIADSYATVLLLPRDSVLRLEHENPKEAMRLHFVMATRLSREVVSLKIKKKSRRQRERVVVVVSYHRMMQVLGIVAGGASTDALPISVNMQDVSLRMYGRSSTVPPPPAGTSYYAQDFGPSSSSSSTTRGDWNETRTQQHRNNDESSMRETATTSHTADEICKDGIAGFEKLEQVGQGTYGAVFKARHKKTGILVALKKLRLGEGDVCKDGLPKSVVREIRILSQLANGPNIVRLYGLCSSAATAHNRNRGSLYMVEEFAQHDLSGILEDRKRMLTIPEVKCMIIQTLRALDYCHLNGIVHRDIKCANLLVDRNGVLKLADFGLARECMSVTDPDEEDVLRVEERQRKADGTESPAEKPGASLPAMYTNKVITLWYRPPELLLGSTVYGPEVDIWSVGAILAELLLQKPIFAADKEKGVFNLIVEHLGEPFPPFWEDLPLYNEFTGKAPPRPDSPTSPSAEPAVDPANPTLRTSTPLDPIASPEIRSLPDPGTPGMMHLGAAAGEDQQQCKLLRLLRNVITIGGADLVLQMLHREPSKRVRTPQCLEHPFLTSEHPLACKPQEDAKRQRHMMMHTRMQQQQQQHDGERRAKMMKLQMSGSFCW</sequence>
<dbReference type="Pfam" id="PF00916">
    <property type="entry name" value="Sulfate_transp"/>
    <property type="match status" value="1"/>
</dbReference>
<dbReference type="InterPro" id="IPR002645">
    <property type="entry name" value="STAS_dom"/>
</dbReference>
<evidence type="ECO:0000256" key="9">
    <source>
        <dbReference type="ARBA" id="ARBA00022840"/>
    </source>
</evidence>
<accession>A0A7J6NQA3</accession>
<evidence type="ECO:0000313" key="23">
    <source>
        <dbReference type="EMBL" id="KAF4685856.1"/>
    </source>
</evidence>
<dbReference type="GO" id="GO:0032968">
    <property type="term" value="P:positive regulation of transcription elongation by RNA polymerase II"/>
    <property type="evidence" value="ECO:0007669"/>
    <property type="project" value="TreeGrafter"/>
</dbReference>
<evidence type="ECO:0000256" key="14">
    <source>
        <dbReference type="ARBA" id="ARBA00039612"/>
    </source>
</evidence>
<evidence type="ECO:0000256" key="8">
    <source>
        <dbReference type="ARBA" id="ARBA00022777"/>
    </source>
</evidence>
<dbReference type="InterPro" id="IPR000719">
    <property type="entry name" value="Prot_kinase_dom"/>
</dbReference>
<dbReference type="SMART" id="SM00220">
    <property type="entry name" value="S_TKc"/>
    <property type="match status" value="1"/>
</dbReference>
<dbReference type="Pfam" id="PF00069">
    <property type="entry name" value="Pkinase"/>
    <property type="match status" value="1"/>
</dbReference>
<name>A0A7J6NQA3_PEROL</name>